<reference evidence="1 2" key="1">
    <citation type="submission" date="2017-04" db="EMBL/GenBank/DDBJ databases">
        <title>Draft genome sequence of Zooshikella ganghwensis VG4 isolated from Red Sea sediments.</title>
        <authorList>
            <person name="Rehman Z."/>
            <person name="Alam I."/>
            <person name="Kamau A."/>
            <person name="Bajic V."/>
            <person name="Leiknes T."/>
        </authorList>
    </citation>
    <scope>NUCLEOTIDE SEQUENCE [LARGE SCALE GENOMIC DNA]</scope>
    <source>
        <strain evidence="1 2">VG4</strain>
    </source>
</reference>
<dbReference type="GO" id="GO:0006402">
    <property type="term" value="P:mRNA catabolic process"/>
    <property type="evidence" value="ECO:0007669"/>
    <property type="project" value="InterPro"/>
</dbReference>
<accession>A0A4P9VT65</accession>
<gene>
    <name evidence="1" type="ORF">B9G39_21770</name>
</gene>
<keyword evidence="2" id="KW-1185">Reference proteome</keyword>
<dbReference type="RefSeq" id="WP_094788756.1">
    <property type="nucleotide sequence ID" value="NZ_NDXW01000001.1"/>
</dbReference>
<proteinExistence type="predicted"/>
<evidence type="ECO:0000313" key="2">
    <source>
        <dbReference type="Proteomes" id="UP000257039"/>
    </source>
</evidence>
<dbReference type="GO" id="GO:0006109">
    <property type="term" value="P:regulation of carbohydrate metabolic process"/>
    <property type="evidence" value="ECO:0007669"/>
    <property type="project" value="InterPro"/>
</dbReference>
<sequence length="103" mass="11805">MLILGRQVGQSLRVGDFRLILRGRNPKDAEITLVYGHRVRIMTVAYTLAFKLGKSITITPYSHRGNEFINERAMNQVNFHIRAPRDVPVIRDEVEAVRSQQST</sequence>
<organism evidence="1 2">
    <name type="scientific">Zooshikella ganghwensis</name>
    <dbReference type="NCBI Taxonomy" id="202772"/>
    <lineage>
        <taxon>Bacteria</taxon>
        <taxon>Pseudomonadati</taxon>
        <taxon>Pseudomonadota</taxon>
        <taxon>Gammaproteobacteria</taxon>
        <taxon>Oceanospirillales</taxon>
        <taxon>Zooshikellaceae</taxon>
        <taxon>Zooshikella</taxon>
    </lineage>
</organism>
<comment type="caution">
    <text evidence="1">The sequence shown here is derived from an EMBL/GenBank/DDBJ whole genome shotgun (WGS) entry which is preliminary data.</text>
</comment>
<evidence type="ECO:0008006" key="3">
    <source>
        <dbReference type="Google" id="ProtNLM"/>
    </source>
</evidence>
<protein>
    <recommendedName>
        <fullName evidence="3">Carbon storage regulator</fullName>
    </recommendedName>
</protein>
<dbReference type="Proteomes" id="UP000257039">
    <property type="component" value="Unassembled WGS sequence"/>
</dbReference>
<dbReference type="Gene3D" id="2.60.40.4380">
    <property type="entry name" value="Translational regulator CsrA"/>
    <property type="match status" value="1"/>
</dbReference>
<dbReference type="InterPro" id="IPR036107">
    <property type="entry name" value="CsrA_sf"/>
</dbReference>
<name>A0A4P9VT65_9GAMM</name>
<evidence type="ECO:0000313" key="1">
    <source>
        <dbReference type="EMBL" id="RDH45867.1"/>
    </source>
</evidence>
<dbReference type="AlphaFoldDB" id="A0A4P9VT65"/>
<dbReference type="EMBL" id="NDXW01000001">
    <property type="protein sequence ID" value="RDH45867.1"/>
    <property type="molecule type" value="Genomic_DNA"/>
</dbReference>
<dbReference type="GO" id="GO:0003723">
    <property type="term" value="F:RNA binding"/>
    <property type="evidence" value="ECO:0007669"/>
    <property type="project" value="InterPro"/>
</dbReference>